<keyword evidence="5" id="KW-1185">Reference proteome</keyword>
<dbReference type="KEGG" id="pmet:G4Y79_23140"/>
<dbReference type="SUPFAM" id="SSF52172">
    <property type="entry name" value="CheY-like"/>
    <property type="match status" value="1"/>
</dbReference>
<dbReference type="PROSITE" id="PS50110">
    <property type="entry name" value="RESPONSE_REGULATORY"/>
    <property type="match status" value="1"/>
</dbReference>
<organism evidence="4 5">
    <name type="scientific">Phototrophicus methaneseepsis</name>
    <dbReference type="NCBI Taxonomy" id="2710758"/>
    <lineage>
        <taxon>Bacteria</taxon>
        <taxon>Bacillati</taxon>
        <taxon>Chloroflexota</taxon>
        <taxon>Candidatus Thermofontia</taxon>
        <taxon>Phototrophicales</taxon>
        <taxon>Phototrophicaceae</taxon>
        <taxon>Phototrophicus</taxon>
    </lineage>
</organism>
<evidence type="ECO:0000256" key="1">
    <source>
        <dbReference type="ARBA" id="ARBA00022553"/>
    </source>
</evidence>
<gene>
    <name evidence="4" type="ORF">G4Y79_23140</name>
</gene>
<reference evidence="4" key="1">
    <citation type="submission" date="2020-02" db="EMBL/GenBank/DDBJ databases">
        <authorList>
            <person name="Zheng R.K."/>
            <person name="Sun C.M."/>
        </authorList>
    </citation>
    <scope>NUCLEOTIDE SEQUENCE [LARGE SCALE GENOMIC DNA]</scope>
    <source>
        <strain evidence="4">Rifampicinis</strain>
    </source>
</reference>
<name>A0A7S8E900_9CHLR</name>
<dbReference type="InterPro" id="IPR001789">
    <property type="entry name" value="Sig_transdc_resp-reg_receiver"/>
</dbReference>
<dbReference type="InterPro" id="IPR050595">
    <property type="entry name" value="Bact_response_regulator"/>
</dbReference>
<dbReference type="InterPro" id="IPR011006">
    <property type="entry name" value="CheY-like_superfamily"/>
</dbReference>
<dbReference type="PANTHER" id="PTHR44591">
    <property type="entry name" value="STRESS RESPONSE REGULATOR PROTEIN 1"/>
    <property type="match status" value="1"/>
</dbReference>
<evidence type="ECO:0000313" key="5">
    <source>
        <dbReference type="Proteomes" id="UP000594468"/>
    </source>
</evidence>
<protein>
    <submittedName>
        <fullName evidence="4">Response regulator</fullName>
    </submittedName>
</protein>
<evidence type="ECO:0000256" key="2">
    <source>
        <dbReference type="PROSITE-ProRule" id="PRU00169"/>
    </source>
</evidence>
<dbReference type="EMBL" id="CP062983">
    <property type="protein sequence ID" value="QPC82547.1"/>
    <property type="molecule type" value="Genomic_DNA"/>
</dbReference>
<proteinExistence type="predicted"/>
<dbReference type="AlphaFoldDB" id="A0A7S8E900"/>
<keyword evidence="1 2" id="KW-0597">Phosphoprotein</keyword>
<feature type="modified residue" description="4-aspartylphosphate" evidence="2">
    <location>
        <position position="53"/>
    </location>
</feature>
<dbReference type="GO" id="GO:0000160">
    <property type="term" value="P:phosphorelay signal transduction system"/>
    <property type="evidence" value="ECO:0007669"/>
    <property type="project" value="InterPro"/>
</dbReference>
<evidence type="ECO:0000259" key="3">
    <source>
        <dbReference type="PROSITE" id="PS50110"/>
    </source>
</evidence>
<dbReference type="PANTHER" id="PTHR44591:SF3">
    <property type="entry name" value="RESPONSE REGULATORY DOMAIN-CONTAINING PROTEIN"/>
    <property type="match status" value="1"/>
</dbReference>
<accession>A0A7S8E900</accession>
<dbReference type="RefSeq" id="WP_195170616.1">
    <property type="nucleotide sequence ID" value="NZ_CP062983.1"/>
</dbReference>
<evidence type="ECO:0000313" key="4">
    <source>
        <dbReference type="EMBL" id="QPC82547.1"/>
    </source>
</evidence>
<feature type="domain" description="Response regulatory" evidence="3">
    <location>
        <begin position="4"/>
        <end position="120"/>
    </location>
</feature>
<dbReference type="Pfam" id="PF00072">
    <property type="entry name" value="Response_reg"/>
    <property type="match status" value="1"/>
</dbReference>
<dbReference type="SMART" id="SM00448">
    <property type="entry name" value="REC"/>
    <property type="match status" value="1"/>
</dbReference>
<sequence length="136" mass="15197">MTQTVIYIEDNAFNMRLVRRIVSTTDYSLLEAFNGKSGIDLVTEFLPQLVFIDINLPDIDGVEVMQAIKANPRTAQIPCVALTANAIHGDKERYMDAGFDEYLAKPVMRRELVEMMDRFLSTTMGEADSPSMTAGV</sequence>
<dbReference type="Gene3D" id="3.40.50.2300">
    <property type="match status" value="1"/>
</dbReference>
<dbReference type="Proteomes" id="UP000594468">
    <property type="component" value="Chromosome"/>
</dbReference>